<protein>
    <submittedName>
        <fullName evidence="2">Uncharacterized protein</fullName>
    </submittedName>
</protein>
<gene>
    <name evidence="2" type="ORF">KC01_LOCUS32628</name>
</gene>
<accession>A0AAV2LVY6</accession>
<sequence length="140" mass="15420">MMDLNLPLSSPMMDLNLPLSSPMMDLNLPLSSPMMDLNLPLSSPMMDLNLPLSSPMMDLNLPLSSPMMDLNLPLSSPMLYPPECLPQIDAGQNMTPPQPGPVRHDHLSPGQRSRAGDRREQLPLTSQTHAAFILANYIPH</sequence>
<evidence type="ECO:0000313" key="2">
    <source>
        <dbReference type="EMBL" id="CAL1605212.1"/>
    </source>
</evidence>
<feature type="region of interest" description="Disordered" evidence="1">
    <location>
        <begin position="85"/>
        <end position="121"/>
    </location>
</feature>
<dbReference type="Proteomes" id="UP001497482">
    <property type="component" value="Chromosome 5"/>
</dbReference>
<reference evidence="2 3" key="1">
    <citation type="submission" date="2024-04" db="EMBL/GenBank/DDBJ databases">
        <authorList>
            <person name="Waldvogel A.-M."/>
            <person name="Schoenle A."/>
        </authorList>
    </citation>
    <scope>NUCLEOTIDE SEQUENCE [LARGE SCALE GENOMIC DNA]</scope>
</reference>
<dbReference type="EMBL" id="OZ035827">
    <property type="protein sequence ID" value="CAL1605212.1"/>
    <property type="molecule type" value="Genomic_DNA"/>
</dbReference>
<proteinExistence type="predicted"/>
<dbReference type="AlphaFoldDB" id="A0AAV2LVY6"/>
<name>A0AAV2LVY6_KNICA</name>
<keyword evidence="3" id="KW-1185">Reference proteome</keyword>
<evidence type="ECO:0000313" key="3">
    <source>
        <dbReference type="Proteomes" id="UP001497482"/>
    </source>
</evidence>
<evidence type="ECO:0000256" key="1">
    <source>
        <dbReference type="SAM" id="MobiDB-lite"/>
    </source>
</evidence>
<organism evidence="2 3">
    <name type="scientific">Knipowitschia caucasica</name>
    <name type="common">Caucasian dwarf goby</name>
    <name type="synonym">Pomatoschistus caucasicus</name>
    <dbReference type="NCBI Taxonomy" id="637954"/>
    <lineage>
        <taxon>Eukaryota</taxon>
        <taxon>Metazoa</taxon>
        <taxon>Chordata</taxon>
        <taxon>Craniata</taxon>
        <taxon>Vertebrata</taxon>
        <taxon>Euteleostomi</taxon>
        <taxon>Actinopterygii</taxon>
        <taxon>Neopterygii</taxon>
        <taxon>Teleostei</taxon>
        <taxon>Neoteleostei</taxon>
        <taxon>Acanthomorphata</taxon>
        <taxon>Gobiaria</taxon>
        <taxon>Gobiiformes</taxon>
        <taxon>Gobioidei</taxon>
        <taxon>Gobiidae</taxon>
        <taxon>Gobiinae</taxon>
        <taxon>Knipowitschia</taxon>
    </lineage>
</organism>